<dbReference type="EMBL" id="JBHSIV010000001">
    <property type="protein sequence ID" value="MFC5060904.1"/>
    <property type="molecule type" value="Genomic_DNA"/>
</dbReference>
<sequence length="149" mass="16414">MDVMAEIGAAVELGHAGGVEEARRRLAELWADPVVQEDPFHRCTLAHYAADLEPETADELRWDLRALAAADEVTDERARAHHASLSIAGFYPSLYLNLGDDYRRLGDLDAARRYLDLGRGALSELPDDEYGGLIRHGFEVLAERLGVGS</sequence>
<evidence type="ECO:0008006" key="3">
    <source>
        <dbReference type="Google" id="ProtNLM"/>
    </source>
</evidence>
<name>A0ABV9YES4_9PSEU</name>
<accession>A0ABV9YES4</accession>
<dbReference type="Proteomes" id="UP001595947">
    <property type="component" value="Unassembled WGS sequence"/>
</dbReference>
<proteinExistence type="predicted"/>
<reference evidence="2" key="1">
    <citation type="journal article" date="2019" name="Int. J. Syst. Evol. Microbiol.">
        <title>The Global Catalogue of Microorganisms (GCM) 10K type strain sequencing project: providing services to taxonomists for standard genome sequencing and annotation.</title>
        <authorList>
            <consortium name="The Broad Institute Genomics Platform"/>
            <consortium name="The Broad Institute Genome Sequencing Center for Infectious Disease"/>
            <person name="Wu L."/>
            <person name="Ma J."/>
        </authorList>
    </citation>
    <scope>NUCLEOTIDE SEQUENCE [LARGE SCALE GENOMIC DNA]</scope>
    <source>
        <strain evidence="2">CGMCC 4.7093</strain>
    </source>
</reference>
<dbReference type="RefSeq" id="WP_378034237.1">
    <property type="nucleotide sequence ID" value="NZ_JBHSIV010000001.1"/>
</dbReference>
<evidence type="ECO:0000313" key="2">
    <source>
        <dbReference type="Proteomes" id="UP001595947"/>
    </source>
</evidence>
<keyword evidence="2" id="KW-1185">Reference proteome</keyword>
<evidence type="ECO:0000313" key="1">
    <source>
        <dbReference type="EMBL" id="MFC5060904.1"/>
    </source>
</evidence>
<organism evidence="1 2">
    <name type="scientific">Actinomycetospora atypica</name>
    <dbReference type="NCBI Taxonomy" id="1290095"/>
    <lineage>
        <taxon>Bacteria</taxon>
        <taxon>Bacillati</taxon>
        <taxon>Actinomycetota</taxon>
        <taxon>Actinomycetes</taxon>
        <taxon>Pseudonocardiales</taxon>
        <taxon>Pseudonocardiaceae</taxon>
        <taxon>Actinomycetospora</taxon>
    </lineage>
</organism>
<protein>
    <recommendedName>
        <fullName evidence="3">Tetratricopeptide repeat protein</fullName>
    </recommendedName>
</protein>
<gene>
    <name evidence="1" type="ORF">ACFPBZ_01695</name>
</gene>
<comment type="caution">
    <text evidence="1">The sequence shown here is derived from an EMBL/GenBank/DDBJ whole genome shotgun (WGS) entry which is preliminary data.</text>
</comment>